<evidence type="ECO:0000256" key="3">
    <source>
        <dbReference type="ARBA" id="ARBA00022448"/>
    </source>
</evidence>
<keyword evidence="5 7" id="KW-1133">Transmembrane helix</keyword>
<dbReference type="PANTHER" id="PTHR43298">
    <property type="entry name" value="MULTIDRUG RESISTANCE PROTEIN NORM-RELATED"/>
    <property type="match status" value="1"/>
</dbReference>
<feature type="transmembrane region" description="Helical" evidence="7">
    <location>
        <begin position="388"/>
        <end position="407"/>
    </location>
</feature>
<dbReference type="InterPro" id="IPR002528">
    <property type="entry name" value="MATE_fam"/>
</dbReference>
<dbReference type="InterPro" id="IPR050222">
    <property type="entry name" value="MATE_MdtK"/>
</dbReference>
<evidence type="ECO:0000256" key="6">
    <source>
        <dbReference type="ARBA" id="ARBA00023136"/>
    </source>
</evidence>
<dbReference type="InterPro" id="IPR044644">
    <property type="entry name" value="DinF-like"/>
</dbReference>
<dbReference type="NCBIfam" id="TIGR00797">
    <property type="entry name" value="matE"/>
    <property type="match status" value="1"/>
</dbReference>
<feature type="transmembrane region" description="Helical" evidence="7">
    <location>
        <begin position="14"/>
        <end position="34"/>
    </location>
</feature>
<dbReference type="EMBL" id="JAQIIO010000013">
    <property type="protein sequence ID" value="MDA5095665.1"/>
    <property type="molecule type" value="Genomic_DNA"/>
</dbReference>
<keyword evidence="4 7" id="KW-0812">Transmembrane</keyword>
<sequence>MTSSASPEITHSRILKFALPITLANVTVPLLGVVDTGVVGQLGEAVPIGAVGIGAIILSALFWFFGFLRMGTTGLTAQAFGAGDNLETAAMLIRALVLALLAGLLLIAMQTPLFWAAFQMSPASADVEDLARSYLGIRIFGAPAAIGLYAITGWLIALERTRAVLVLQLVANVTNILLDLWFVLGLGWGVEGVALATLIAEWFGLGIGLFLCREVFSLSGWADPARIFDRIILKRMSVVNSDILIRSLLLQGIFISFMFYGAKLSDVELAANQVLIQFVYVTAYALDGFALAAESIVGQAWGARRAGALRRATIRTSQWAAGVSIALALVFWLAGPVVITVMTTAQDVRDFAQIYLIYMIFAPIVGWPSWMLDGVFIGATRSGEMRNMMALSALIYALSLAVLFPLLGNHGLWASLLISFVARGATLAWRYPVLERSLASVARPVKGE</sequence>
<feature type="transmembrane region" description="Helical" evidence="7">
    <location>
        <begin position="135"/>
        <end position="157"/>
    </location>
</feature>
<dbReference type="CDD" id="cd13136">
    <property type="entry name" value="MATE_DinF_like"/>
    <property type="match status" value="1"/>
</dbReference>
<protein>
    <submittedName>
        <fullName evidence="8">MATE family efflux transporter</fullName>
    </submittedName>
</protein>
<dbReference type="Pfam" id="PF01554">
    <property type="entry name" value="MatE"/>
    <property type="match status" value="2"/>
</dbReference>
<evidence type="ECO:0000256" key="7">
    <source>
        <dbReference type="SAM" id="Phobius"/>
    </source>
</evidence>
<evidence type="ECO:0000256" key="1">
    <source>
        <dbReference type="ARBA" id="ARBA00004141"/>
    </source>
</evidence>
<comment type="caution">
    <text evidence="8">The sequence shown here is derived from an EMBL/GenBank/DDBJ whole genome shotgun (WGS) entry which is preliminary data.</text>
</comment>
<evidence type="ECO:0000256" key="5">
    <source>
        <dbReference type="ARBA" id="ARBA00022989"/>
    </source>
</evidence>
<comment type="subcellular location">
    <subcellularLocation>
        <location evidence="1">Membrane</location>
        <topology evidence="1">Multi-pass membrane protein</topology>
    </subcellularLocation>
</comment>
<feature type="transmembrane region" description="Helical" evidence="7">
    <location>
        <begin position="169"/>
        <end position="190"/>
    </location>
</feature>
<feature type="transmembrane region" description="Helical" evidence="7">
    <location>
        <begin position="354"/>
        <end position="376"/>
    </location>
</feature>
<proteinExistence type="inferred from homology"/>
<evidence type="ECO:0000256" key="2">
    <source>
        <dbReference type="ARBA" id="ARBA00010199"/>
    </source>
</evidence>
<dbReference type="PANTHER" id="PTHR43298:SF2">
    <property type="entry name" value="FMN_FAD EXPORTER YEEO-RELATED"/>
    <property type="match status" value="1"/>
</dbReference>
<feature type="transmembrane region" description="Helical" evidence="7">
    <location>
        <begin position="319"/>
        <end position="342"/>
    </location>
</feature>
<evidence type="ECO:0000313" key="9">
    <source>
        <dbReference type="Proteomes" id="UP001528040"/>
    </source>
</evidence>
<feature type="transmembrane region" description="Helical" evidence="7">
    <location>
        <begin position="202"/>
        <end position="222"/>
    </location>
</feature>
<comment type="similarity">
    <text evidence="2">Belongs to the multi antimicrobial extrusion (MATE) (TC 2.A.66.1) family.</text>
</comment>
<reference evidence="8 9" key="1">
    <citation type="submission" date="2023-01" db="EMBL/GenBank/DDBJ databases">
        <authorList>
            <person name="Yoon J.-W."/>
        </authorList>
    </citation>
    <scope>NUCLEOTIDE SEQUENCE [LARGE SCALE GENOMIC DNA]</scope>
    <source>
        <strain evidence="8 9">KMU-50</strain>
    </source>
</reference>
<keyword evidence="3" id="KW-0813">Transport</keyword>
<organism evidence="8 9">
    <name type="scientific">Aliiroseovarius salicola</name>
    <dbReference type="NCBI Taxonomy" id="3009082"/>
    <lineage>
        <taxon>Bacteria</taxon>
        <taxon>Pseudomonadati</taxon>
        <taxon>Pseudomonadota</taxon>
        <taxon>Alphaproteobacteria</taxon>
        <taxon>Rhodobacterales</taxon>
        <taxon>Paracoccaceae</taxon>
        <taxon>Aliiroseovarius</taxon>
    </lineage>
</organism>
<evidence type="ECO:0000256" key="4">
    <source>
        <dbReference type="ARBA" id="ARBA00022692"/>
    </source>
</evidence>
<name>A0ABT4W6E1_9RHOB</name>
<keyword evidence="6 7" id="KW-0472">Membrane</keyword>
<feature type="transmembrane region" description="Helical" evidence="7">
    <location>
        <begin position="89"/>
        <end position="115"/>
    </location>
</feature>
<dbReference type="RefSeq" id="WP_271055373.1">
    <property type="nucleotide sequence ID" value="NZ_JAQIIO010000013.1"/>
</dbReference>
<evidence type="ECO:0000313" key="8">
    <source>
        <dbReference type="EMBL" id="MDA5095665.1"/>
    </source>
</evidence>
<accession>A0ABT4W6E1</accession>
<keyword evidence="9" id="KW-1185">Reference proteome</keyword>
<dbReference type="Proteomes" id="UP001528040">
    <property type="component" value="Unassembled WGS sequence"/>
</dbReference>
<feature type="transmembrane region" description="Helical" evidence="7">
    <location>
        <begin position="274"/>
        <end position="298"/>
    </location>
</feature>
<feature type="transmembrane region" description="Helical" evidence="7">
    <location>
        <begin position="46"/>
        <end position="68"/>
    </location>
</feature>
<gene>
    <name evidence="8" type="ORF">O2N63_16360</name>
</gene>
<feature type="transmembrane region" description="Helical" evidence="7">
    <location>
        <begin position="243"/>
        <end position="262"/>
    </location>
</feature>